<organism evidence="2 3">
    <name type="scientific">Hibiscus sabdariffa</name>
    <name type="common">roselle</name>
    <dbReference type="NCBI Taxonomy" id="183260"/>
    <lineage>
        <taxon>Eukaryota</taxon>
        <taxon>Viridiplantae</taxon>
        <taxon>Streptophyta</taxon>
        <taxon>Embryophyta</taxon>
        <taxon>Tracheophyta</taxon>
        <taxon>Spermatophyta</taxon>
        <taxon>Magnoliopsida</taxon>
        <taxon>eudicotyledons</taxon>
        <taxon>Gunneridae</taxon>
        <taxon>Pentapetalae</taxon>
        <taxon>rosids</taxon>
        <taxon>malvids</taxon>
        <taxon>Malvales</taxon>
        <taxon>Malvaceae</taxon>
        <taxon>Malvoideae</taxon>
        <taxon>Hibiscus</taxon>
    </lineage>
</organism>
<comment type="caution">
    <text evidence="2">The sequence shown here is derived from an EMBL/GenBank/DDBJ whole genome shotgun (WGS) entry which is preliminary data.</text>
</comment>
<dbReference type="EMBL" id="JBBPBN010000040">
    <property type="protein sequence ID" value="KAK8999554.1"/>
    <property type="molecule type" value="Genomic_DNA"/>
</dbReference>
<sequence>MGDKTKTIQVWQVKKSDLTGNSDNSDDKTDLIASTGEQQSETGAKTEVSNPTDTIVEPITECTQSLPESGVSKFKPSRCKSKAYYSMYYVFACIWCIKPSGQSAYHSASQ</sequence>
<evidence type="ECO:0000256" key="1">
    <source>
        <dbReference type="SAM" id="MobiDB-lite"/>
    </source>
</evidence>
<protein>
    <submittedName>
        <fullName evidence="2">Uncharacterized protein</fullName>
    </submittedName>
</protein>
<feature type="compositionally biased region" description="Polar residues" evidence="1">
    <location>
        <begin position="35"/>
        <end position="53"/>
    </location>
</feature>
<reference evidence="2 3" key="1">
    <citation type="journal article" date="2024" name="G3 (Bethesda)">
        <title>Genome assembly of Hibiscus sabdariffa L. provides insights into metabolisms of medicinal natural products.</title>
        <authorList>
            <person name="Kim T."/>
        </authorList>
    </citation>
    <scope>NUCLEOTIDE SEQUENCE [LARGE SCALE GENOMIC DNA]</scope>
    <source>
        <strain evidence="2">TK-2024</strain>
        <tissue evidence="2">Old leaves</tissue>
    </source>
</reference>
<evidence type="ECO:0000313" key="2">
    <source>
        <dbReference type="EMBL" id="KAK8999554.1"/>
    </source>
</evidence>
<name>A0ABR2QFX2_9ROSI</name>
<accession>A0ABR2QFX2</accession>
<evidence type="ECO:0000313" key="3">
    <source>
        <dbReference type="Proteomes" id="UP001396334"/>
    </source>
</evidence>
<dbReference type="Proteomes" id="UP001396334">
    <property type="component" value="Unassembled WGS sequence"/>
</dbReference>
<feature type="region of interest" description="Disordered" evidence="1">
    <location>
        <begin position="15"/>
        <end position="53"/>
    </location>
</feature>
<gene>
    <name evidence="2" type="ORF">V6N11_070715</name>
</gene>
<proteinExistence type="predicted"/>
<keyword evidence="3" id="KW-1185">Reference proteome</keyword>